<evidence type="ECO:0000313" key="1">
    <source>
        <dbReference type="EMBL" id="KAF3073799.1"/>
    </source>
</evidence>
<dbReference type="GO" id="GO:0005829">
    <property type="term" value="C:cytosol"/>
    <property type="evidence" value="ECO:0007669"/>
    <property type="project" value="TreeGrafter"/>
</dbReference>
<proteinExistence type="predicted"/>
<dbReference type="EMBL" id="QLNT01000006">
    <property type="protein sequence ID" value="KAF3073799.1"/>
    <property type="molecule type" value="Genomic_DNA"/>
</dbReference>
<gene>
    <name evidence="1" type="ORF">CFAM422_004525</name>
</gene>
<accession>A0A9P5CFR8</accession>
<dbReference type="Pfam" id="PF01042">
    <property type="entry name" value="Ribonuc_L-PSP"/>
    <property type="match status" value="1"/>
</dbReference>
<dbReference type="AlphaFoldDB" id="A0A9P5CFR8"/>
<dbReference type="SUPFAM" id="SSF55298">
    <property type="entry name" value="YjgF-like"/>
    <property type="match status" value="1"/>
</dbReference>
<evidence type="ECO:0000313" key="2">
    <source>
        <dbReference type="Proteomes" id="UP000801864"/>
    </source>
</evidence>
<name>A0A9P5CFR8_9HYPO</name>
<keyword evidence="2" id="KW-1185">Reference proteome</keyword>
<reference evidence="1 2" key="1">
    <citation type="submission" date="2018-06" db="EMBL/GenBank/DDBJ databases">
        <title>Genome analysis of cellulolytic fungus Trichoderma lentiforme CFAM-422.</title>
        <authorList>
            <person name="Steindorff A.S."/>
            <person name="Formighieri E.F."/>
            <person name="Midorikawa G.E.O."/>
            <person name="Tamietti M.S."/>
            <person name="Ramos E.Z."/>
            <person name="Silva A.S."/>
            <person name="Bon E.P.S."/>
            <person name="Mendes T.D."/>
            <person name="Damaso M.C.T."/>
            <person name="Favaro L.C.L."/>
        </authorList>
    </citation>
    <scope>NUCLEOTIDE SEQUENCE [LARGE SCALE GENOMIC DNA]</scope>
    <source>
        <strain evidence="1 2">CFAM-422</strain>
    </source>
</reference>
<organism evidence="1 2">
    <name type="scientific">Trichoderma lentiforme</name>
    <dbReference type="NCBI Taxonomy" id="1567552"/>
    <lineage>
        <taxon>Eukaryota</taxon>
        <taxon>Fungi</taxon>
        <taxon>Dikarya</taxon>
        <taxon>Ascomycota</taxon>
        <taxon>Pezizomycotina</taxon>
        <taxon>Sordariomycetes</taxon>
        <taxon>Hypocreomycetidae</taxon>
        <taxon>Hypocreales</taxon>
        <taxon>Hypocreaceae</taxon>
        <taxon>Trichoderma</taxon>
    </lineage>
</organism>
<dbReference type="InterPro" id="IPR006175">
    <property type="entry name" value="YjgF/YER057c/UK114"/>
</dbReference>
<dbReference type="GO" id="GO:0019239">
    <property type="term" value="F:deaminase activity"/>
    <property type="evidence" value="ECO:0007669"/>
    <property type="project" value="TreeGrafter"/>
</dbReference>
<dbReference type="PANTHER" id="PTHR11803">
    <property type="entry name" value="2-IMINOBUTANOATE/2-IMINOPROPANOATE DEAMINASE RIDA"/>
    <property type="match status" value="1"/>
</dbReference>
<dbReference type="Proteomes" id="UP000801864">
    <property type="component" value="Unassembled WGS sequence"/>
</dbReference>
<sequence>MIACKPRFHSKSDPSHIAIKRSFKTINMSNNPKFSAYPGFGDHAFKLYGYSQAVRIGSRVDISGQGGWDPNSEDVVISEDIKEEIDQAFRNVDLTLKNAGSKGLSQAVQIRSYHTNVGDEVIAHMTENFKKWIPDHKPIWTAIGVTKLGLPGMRVEIEAVAHDPQEA</sequence>
<dbReference type="GO" id="GO:0005739">
    <property type="term" value="C:mitochondrion"/>
    <property type="evidence" value="ECO:0007669"/>
    <property type="project" value="TreeGrafter"/>
</dbReference>
<comment type="caution">
    <text evidence="1">The sequence shown here is derived from an EMBL/GenBank/DDBJ whole genome shotgun (WGS) entry which is preliminary data.</text>
</comment>
<dbReference type="Gene3D" id="3.30.1330.40">
    <property type="entry name" value="RutC-like"/>
    <property type="match status" value="1"/>
</dbReference>
<protein>
    <submittedName>
        <fullName evidence="1">Uncharacterized protein</fullName>
    </submittedName>
</protein>
<dbReference type="PANTHER" id="PTHR11803:SF39">
    <property type="entry name" value="2-IMINOBUTANOATE_2-IMINOPROPANOATE DEAMINASE"/>
    <property type="match status" value="1"/>
</dbReference>
<dbReference type="CDD" id="cd06152">
    <property type="entry name" value="YjgF_YER057c_UK114_like_4"/>
    <property type="match status" value="1"/>
</dbReference>
<dbReference type="InterPro" id="IPR035959">
    <property type="entry name" value="RutC-like_sf"/>
</dbReference>